<evidence type="ECO:0000313" key="12">
    <source>
        <dbReference type="Proteomes" id="UP000229385"/>
    </source>
</evidence>
<dbReference type="EC" id="3.1.3.3" evidence="3"/>
<dbReference type="AlphaFoldDB" id="A0A2M7XEU9"/>
<dbReference type="PANTHER" id="PTHR43344">
    <property type="entry name" value="PHOSPHOSERINE PHOSPHATASE"/>
    <property type="match status" value="1"/>
</dbReference>
<dbReference type="EMBL" id="PFWU01000001">
    <property type="protein sequence ID" value="PJA46391.1"/>
    <property type="molecule type" value="Genomic_DNA"/>
</dbReference>
<evidence type="ECO:0000256" key="8">
    <source>
        <dbReference type="ARBA" id="ARBA00023299"/>
    </source>
</evidence>
<dbReference type="InterPro" id="IPR023214">
    <property type="entry name" value="HAD_sf"/>
</dbReference>
<sequence length="297" mass="33126">MHIHVTPKLEDAIVLLEGTSSDCLISLVPEDELMRRAARITAGAFDFDGTLTTGSQWRAIDDLMPEVLRELGSQNRDWYWSHLHKIGNLPASVLDPDWFHSDLHEGNQKVAEGAWIAETISLYRQAGLTRRDIEDVWLALPQREGACDLLELVDPRVVISFGVEQVILSWLQNLQVVDTAVAALRLKFNEEGVVSGCHINLVVSETKQFAADRFRQITGVAEDQLLVVGDSVVDVHMMHPRGFNILIVPRAEADKKLAGFRTNGIGVMWDRLTAILVSDSLQPLVELIERARATHAT</sequence>
<keyword evidence="8" id="KW-0718">Serine biosynthesis</keyword>
<dbReference type="InterPro" id="IPR050582">
    <property type="entry name" value="HAD-like_SerB"/>
</dbReference>
<dbReference type="InterPro" id="IPR036412">
    <property type="entry name" value="HAD-like_sf"/>
</dbReference>
<keyword evidence="6" id="KW-0378">Hydrolase</keyword>
<evidence type="ECO:0000256" key="1">
    <source>
        <dbReference type="ARBA" id="ARBA00001946"/>
    </source>
</evidence>
<dbReference type="GO" id="GO:0005737">
    <property type="term" value="C:cytoplasm"/>
    <property type="evidence" value="ECO:0007669"/>
    <property type="project" value="TreeGrafter"/>
</dbReference>
<comment type="caution">
    <text evidence="11">The sequence shown here is derived from an EMBL/GenBank/DDBJ whole genome shotgun (WGS) entry which is preliminary data.</text>
</comment>
<evidence type="ECO:0000256" key="9">
    <source>
        <dbReference type="ARBA" id="ARBA00048138"/>
    </source>
</evidence>
<keyword evidence="7" id="KW-0460">Magnesium</keyword>
<evidence type="ECO:0000313" key="11">
    <source>
        <dbReference type="EMBL" id="PJA46391.1"/>
    </source>
</evidence>
<organism evidence="11 12">
    <name type="scientific">Candidatus Uhrbacteria bacterium CG_4_9_14_3_um_filter_50_9</name>
    <dbReference type="NCBI Taxonomy" id="1975035"/>
    <lineage>
        <taxon>Bacteria</taxon>
        <taxon>Candidatus Uhriibacteriota</taxon>
    </lineage>
</organism>
<protein>
    <recommendedName>
        <fullName evidence="3">phosphoserine phosphatase</fullName>
        <ecNumber evidence="3">3.1.3.3</ecNumber>
    </recommendedName>
</protein>
<dbReference type="SUPFAM" id="SSF56784">
    <property type="entry name" value="HAD-like"/>
    <property type="match status" value="1"/>
</dbReference>
<evidence type="ECO:0000256" key="5">
    <source>
        <dbReference type="ARBA" id="ARBA00022723"/>
    </source>
</evidence>
<keyword evidence="5" id="KW-0479">Metal-binding</keyword>
<dbReference type="GO" id="GO:0006564">
    <property type="term" value="P:L-serine biosynthetic process"/>
    <property type="evidence" value="ECO:0007669"/>
    <property type="project" value="UniProtKB-KW"/>
</dbReference>
<evidence type="ECO:0000256" key="10">
    <source>
        <dbReference type="ARBA" id="ARBA00048523"/>
    </source>
</evidence>
<accession>A0A2M7XEU9</accession>
<comment type="pathway">
    <text evidence="2">Amino-acid biosynthesis; L-serine biosynthesis; L-serine from 3-phospho-D-glycerate: step 3/3.</text>
</comment>
<evidence type="ECO:0000256" key="3">
    <source>
        <dbReference type="ARBA" id="ARBA00012640"/>
    </source>
</evidence>
<dbReference type="PANTHER" id="PTHR43344:SF2">
    <property type="entry name" value="PHOSPHOSERINE PHOSPHATASE"/>
    <property type="match status" value="1"/>
</dbReference>
<dbReference type="Proteomes" id="UP000229385">
    <property type="component" value="Unassembled WGS sequence"/>
</dbReference>
<comment type="catalytic activity">
    <reaction evidence="9">
        <text>O-phospho-L-serine + H2O = L-serine + phosphate</text>
        <dbReference type="Rhea" id="RHEA:21208"/>
        <dbReference type="ChEBI" id="CHEBI:15377"/>
        <dbReference type="ChEBI" id="CHEBI:33384"/>
        <dbReference type="ChEBI" id="CHEBI:43474"/>
        <dbReference type="ChEBI" id="CHEBI:57524"/>
        <dbReference type="EC" id="3.1.3.3"/>
    </reaction>
</comment>
<comment type="cofactor">
    <cofactor evidence="1">
        <name>Mg(2+)</name>
        <dbReference type="ChEBI" id="CHEBI:18420"/>
    </cofactor>
</comment>
<name>A0A2M7XEU9_9BACT</name>
<keyword evidence="4" id="KW-0028">Amino-acid biosynthesis</keyword>
<reference evidence="12" key="1">
    <citation type="submission" date="2017-09" db="EMBL/GenBank/DDBJ databases">
        <title>Depth-based differentiation of microbial function through sediment-hosted aquifers and enrichment of novel symbionts in the deep terrestrial subsurface.</title>
        <authorList>
            <person name="Probst A.J."/>
            <person name="Ladd B."/>
            <person name="Jarett J.K."/>
            <person name="Geller-Mcgrath D.E."/>
            <person name="Sieber C.M.K."/>
            <person name="Emerson J.B."/>
            <person name="Anantharaman K."/>
            <person name="Thomas B.C."/>
            <person name="Malmstrom R."/>
            <person name="Stieglmeier M."/>
            <person name="Klingl A."/>
            <person name="Woyke T."/>
            <person name="Ryan C.M."/>
            <person name="Banfield J.F."/>
        </authorList>
    </citation>
    <scope>NUCLEOTIDE SEQUENCE [LARGE SCALE GENOMIC DNA]</scope>
</reference>
<evidence type="ECO:0000256" key="6">
    <source>
        <dbReference type="ARBA" id="ARBA00022801"/>
    </source>
</evidence>
<dbReference type="Gene3D" id="3.40.50.1000">
    <property type="entry name" value="HAD superfamily/HAD-like"/>
    <property type="match status" value="1"/>
</dbReference>
<dbReference type="GO" id="GO:0000287">
    <property type="term" value="F:magnesium ion binding"/>
    <property type="evidence" value="ECO:0007669"/>
    <property type="project" value="TreeGrafter"/>
</dbReference>
<evidence type="ECO:0000256" key="2">
    <source>
        <dbReference type="ARBA" id="ARBA00005135"/>
    </source>
</evidence>
<evidence type="ECO:0000256" key="4">
    <source>
        <dbReference type="ARBA" id="ARBA00022605"/>
    </source>
</evidence>
<comment type="catalytic activity">
    <reaction evidence="10">
        <text>O-phospho-D-serine + H2O = D-serine + phosphate</text>
        <dbReference type="Rhea" id="RHEA:24873"/>
        <dbReference type="ChEBI" id="CHEBI:15377"/>
        <dbReference type="ChEBI" id="CHEBI:35247"/>
        <dbReference type="ChEBI" id="CHEBI:43474"/>
        <dbReference type="ChEBI" id="CHEBI:58680"/>
        <dbReference type="EC" id="3.1.3.3"/>
    </reaction>
</comment>
<dbReference type="GO" id="GO:0036424">
    <property type="term" value="F:L-phosphoserine phosphatase activity"/>
    <property type="evidence" value="ECO:0007669"/>
    <property type="project" value="TreeGrafter"/>
</dbReference>
<evidence type="ECO:0000256" key="7">
    <source>
        <dbReference type="ARBA" id="ARBA00022842"/>
    </source>
</evidence>
<proteinExistence type="predicted"/>
<gene>
    <name evidence="11" type="ORF">CO174_00040</name>
</gene>